<dbReference type="AlphaFoldDB" id="A0A163CUR7"/>
<evidence type="ECO:0000256" key="1">
    <source>
        <dbReference type="SAM" id="MobiDB-lite"/>
    </source>
</evidence>
<keyword evidence="2" id="KW-0812">Transmembrane</keyword>
<name>A0A163CUR7_DIDRA</name>
<sequence>MSQASLARFRGPVVQGNLTTSSSTSPANKIVYVTAISNLLDISQAGASDALMIYQTQPLDLHDSIVPTKIRAPVPEITVTSLDIFTAPANADISIKANAKPTKSDSGPTRGSSVLTPIPSPSTLSPAAITGIILSTVALAIALTALAIFLYLRRKSKKTEADMEAPKPEETLAEKVARGREYQRKRWSARETAMNQERFNRLKAKLAARENVVAEVDETFVIGDGEEDRDAVKKEAPIVARPGAARRPSGLAMHPPIPSDAVNMEDSDPKVGRAI</sequence>
<keyword evidence="2" id="KW-0472">Membrane</keyword>
<keyword evidence="2" id="KW-1133">Transmembrane helix</keyword>
<protein>
    <submittedName>
        <fullName evidence="3">Uncharacterized protein</fullName>
    </submittedName>
</protein>
<evidence type="ECO:0000313" key="4">
    <source>
        <dbReference type="Proteomes" id="UP000076837"/>
    </source>
</evidence>
<feature type="region of interest" description="Disordered" evidence="1">
    <location>
        <begin position="241"/>
        <end position="275"/>
    </location>
</feature>
<feature type="transmembrane region" description="Helical" evidence="2">
    <location>
        <begin position="127"/>
        <end position="152"/>
    </location>
</feature>
<dbReference type="Proteomes" id="UP000076837">
    <property type="component" value="Unassembled WGS sequence"/>
</dbReference>
<organism evidence="3 4">
    <name type="scientific">Didymella rabiei</name>
    <name type="common">Chickpea ascochyta blight fungus</name>
    <name type="synonym">Mycosphaerella rabiei</name>
    <dbReference type="NCBI Taxonomy" id="5454"/>
    <lineage>
        <taxon>Eukaryota</taxon>
        <taxon>Fungi</taxon>
        <taxon>Dikarya</taxon>
        <taxon>Ascomycota</taxon>
        <taxon>Pezizomycotina</taxon>
        <taxon>Dothideomycetes</taxon>
        <taxon>Pleosporomycetidae</taxon>
        <taxon>Pleosporales</taxon>
        <taxon>Pleosporineae</taxon>
        <taxon>Didymellaceae</taxon>
        <taxon>Ascochyta</taxon>
    </lineage>
</organism>
<feature type="region of interest" description="Disordered" evidence="1">
    <location>
        <begin position="98"/>
        <end position="118"/>
    </location>
</feature>
<keyword evidence="4" id="KW-1185">Reference proteome</keyword>
<accession>A0A163CUR7</accession>
<comment type="caution">
    <text evidence="3">The sequence shown here is derived from an EMBL/GenBank/DDBJ whole genome shotgun (WGS) entry which is preliminary data.</text>
</comment>
<proteinExistence type="predicted"/>
<evidence type="ECO:0000313" key="3">
    <source>
        <dbReference type="EMBL" id="KZM22703.1"/>
    </source>
</evidence>
<reference evidence="3 4" key="1">
    <citation type="journal article" date="2016" name="Sci. Rep.">
        <title>Draft genome sequencing and secretome analysis of fungal phytopathogen Ascochyta rabiei provides insight into the necrotrophic effector repertoire.</title>
        <authorList>
            <person name="Verma S."/>
            <person name="Gazara R.K."/>
            <person name="Nizam S."/>
            <person name="Parween S."/>
            <person name="Chattopadhyay D."/>
            <person name="Verma P.K."/>
        </authorList>
    </citation>
    <scope>NUCLEOTIDE SEQUENCE [LARGE SCALE GENOMIC DNA]</scope>
    <source>
        <strain evidence="3 4">ArDII</strain>
    </source>
</reference>
<evidence type="ECO:0000256" key="2">
    <source>
        <dbReference type="SAM" id="Phobius"/>
    </source>
</evidence>
<gene>
    <name evidence="3" type="ORF">ST47_g6122</name>
</gene>
<dbReference type="EMBL" id="JYNV01000211">
    <property type="protein sequence ID" value="KZM22703.1"/>
    <property type="molecule type" value="Genomic_DNA"/>
</dbReference>